<evidence type="ECO:0000313" key="2">
    <source>
        <dbReference type="Proteomes" id="UP001634393"/>
    </source>
</evidence>
<protein>
    <submittedName>
        <fullName evidence="1">Uncharacterized protein</fullName>
    </submittedName>
</protein>
<keyword evidence="2" id="KW-1185">Reference proteome</keyword>
<dbReference type="EMBL" id="JBJXBP010000006">
    <property type="protein sequence ID" value="KAL3824956.1"/>
    <property type="molecule type" value="Genomic_DNA"/>
</dbReference>
<gene>
    <name evidence="1" type="ORF">ACJIZ3_020985</name>
</gene>
<accession>A0ABD3SKP0</accession>
<evidence type="ECO:0000313" key="1">
    <source>
        <dbReference type="EMBL" id="KAL3824956.1"/>
    </source>
</evidence>
<organism evidence="1 2">
    <name type="scientific">Penstemon smallii</name>
    <dbReference type="NCBI Taxonomy" id="265156"/>
    <lineage>
        <taxon>Eukaryota</taxon>
        <taxon>Viridiplantae</taxon>
        <taxon>Streptophyta</taxon>
        <taxon>Embryophyta</taxon>
        <taxon>Tracheophyta</taxon>
        <taxon>Spermatophyta</taxon>
        <taxon>Magnoliopsida</taxon>
        <taxon>eudicotyledons</taxon>
        <taxon>Gunneridae</taxon>
        <taxon>Pentapetalae</taxon>
        <taxon>asterids</taxon>
        <taxon>lamiids</taxon>
        <taxon>Lamiales</taxon>
        <taxon>Plantaginaceae</taxon>
        <taxon>Cheloneae</taxon>
        <taxon>Penstemon</taxon>
    </lineage>
</organism>
<sequence>MDAFTPMPYSARKESSQTEIANVSRQITIKKYILWFQITVLAEGMLNLKPSKITKFLWNLSIEGVTRKIKVIDERNVSDVG</sequence>
<proteinExistence type="predicted"/>
<comment type="caution">
    <text evidence="1">The sequence shown here is derived from an EMBL/GenBank/DDBJ whole genome shotgun (WGS) entry which is preliminary data.</text>
</comment>
<dbReference type="Proteomes" id="UP001634393">
    <property type="component" value="Unassembled WGS sequence"/>
</dbReference>
<name>A0ABD3SKP0_9LAMI</name>
<reference evidence="1 2" key="1">
    <citation type="submission" date="2024-12" db="EMBL/GenBank/DDBJ databases">
        <title>The unique morphological basis and parallel evolutionary history of personate flowers in Penstemon.</title>
        <authorList>
            <person name="Depatie T.H."/>
            <person name="Wessinger C.A."/>
        </authorList>
    </citation>
    <scope>NUCLEOTIDE SEQUENCE [LARGE SCALE GENOMIC DNA]</scope>
    <source>
        <strain evidence="1">WTNN_2</strain>
        <tissue evidence="1">Leaf</tissue>
    </source>
</reference>
<dbReference type="AlphaFoldDB" id="A0ABD3SKP0"/>